<evidence type="ECO:0000256" key="1">
    <source>
        <dbReference type="SAM" id="MobiDB-lite"/>
    </source>
</evidence>
<feature type="compositionally biased region" description="Polar residues" evidence="1">
    <location>
        <begin position="34"/>
        <end position="43"/>
    </location>
</feature>
<organism evidence="2 3">
    <name type="scientific">Aspergillus novoparasiticus</name>
    <dbReference type="NCBI Taxonomy" id="986946"/>
    <lineage>
        <taxon>Eukaryota</taxon>
        <taxon>Fungi</taxon>
        <taxon>Dikarya</taxon>
        <taxon>Ascomycota</taxon>
        <taxon>Pezizomycotina</taxon>
        <taxon>Eurotiomycetes</taxon>
        <taxon>Eurotiomycetidae</taxon>
        <taxon>Eurotiales</taxon>
        <taxon>Aspergillaceae</taxon>
        <taxon>Aspergillus</taxon>
        <taxon>Aspergillus subgen. Circumdati</taxon>
    </lineage>
</organism>
<keyword evidence="3" id="KW-1185">Reference proteome</keyword>
<evidence type="ECO:0000313" key="3">
    <source>
        <dbReference type="Proteomes" id="UP000326799"/>
    </source>
</evidence>
<dbReference type="AlphaFoldDB" id="A0A5N6EXJ7"/>
<sequence length="97" mass="9858">MMKSKSSPLTMSASSPRSGAGASSMLSITPWASPHSSRSSTCGWTGPDGGLWCSTVTDALTSLGMVVVLSLAPEVLSLVLDDLNARCAIALVSSSNL</sequence>
<accession>A0A5N6EXJ7</accession>
<dbReference type="EMBL" id="ML733419">
    <property type="protein sequence ID" value="KAB8221583.1"/>
    <property type="molecule type" value="Genomic_DNA"/>
</dbReference>
<evidence type="ECO:0000313" key="2">
    <source>
        <dbReference type="EMBL" id="KAB8221583.1"/>
    </source>
</evidence>
<dbReference type="Proteomes" id="UP000326799">
    <property type="component" value="Unassembled WGS sequence"/>
</dbReference>
<gene>
    <name evidence="2" type="ORF">BDV33DRAFT_170369</name>
</gene>
<name>A0A5N6EXJ7_9EURO</name>
<protein>
    <submittedName>
        <fullName evidence="2">Uncharacterized protein</fullName>
    </submittedName>
</protein>
<feature type="region of interest" description="Disordered" evidence="1">
    <location>
        <begin position="1"/>
        <end position="43"/>
    </location>
</feature>
<proteinExistence type="predicted"/>
<reference evidence="2 3" key="1">
    <citation type="submission" date="2019-04" db="EMBL/GenBank/DDBJ databases">
        <title>Fungal friends and foes A comparative genomics study of 23 Aspergillus species from section Flavi.</title>
        <authorList>
            <consortium name="DOE Joint Genome Institute"/>
            <person name="Kjaerbolling I."/>
            <person name="Vesth T.C."/>
            <person name="Frisvad J.C."/>
            <person name="Nybo J.L."/>
            <person name="Theobald S."/>
            <person name="Kildgaard S."/>
            <person name="Petersen T.I."/>
            <person name="Kuo A."/>
            <person name="Sato A."/>
            <person name="Lyhne E.K."/>
            <person name="Kogle M.E."/>
            <person name="Wiebenga A."/>
            <person name="Kun R.S."/>
            <person name="Lubbers R.J."/>
            <person name="Makela M.R."/>
            <person name="Barry K."/>
            <person name="Chovatia M."/>
            <person name="Clum A."/>
            <person name="Daum C."/>
            <person name="Haridas S."/>
            <person name="He G."/>
            <person name="LaButti K."/>
            <person name="Lipzen A."/>
            <person name="Mondo S."/>
            <person name="Pangilinan J."/>
            <person name="Riley R."/>
            <person name="Salamov A."/>
            <person name="Simmons B.A."/>
            <person name="Magnuson J.K."/>
            <person name="Henrissat B."/>
            <person name="Mortensen U.H."/>
            <person name="Larsen T.O."/>
            <person name="De vries R.P."/>
            <person name="Grigoriev I.V."/>
            <person name="Machida M."/>
            <person name="Baker S.E."/>
            <person name="Andersen M.R."/>
        </authorList>
    </citation>
    <scope>NUCLEOTIDE SEQUENCE [LARGE SCALE GENOMIC DNA]</scope>
    <source>
        <strain evidence="2 3">CBS 126849</strain>
    </source>
</reference>
<feature type="compositionally biased region" description="Low complexity" evidence="1">
    <location>
        <begin position="12"/>
        <end position="24"/>
    </location>
</feature>
<feature type="compositionally biased region" description="Polar residues" evidence="1">
    <location>
        <begin position="1"/>
        <end position="11"/>
    </location>
</feature>